<dbReference type="InterPro" id="IPR058163">
    <property type="entry name" value="LysR-type_TF_proteobact-type"/>
</dbReference>
<evidence type="ECO:0000256" key="2">
    <source>
        <dbReference type="ARBA" id="ARBA00023015"/>
    </source>
</evidence>
<dbReference type="PROSITE" id="PS50931">
    <property type="entry name" value="HTH_LYSR"/>
    <property type="match status" value="1"/>
</dbReference>
<feature type="domain" description="HTH lysR-type" evidence="5">
    <location>
        <begin position="6"/>
        <end position="63"/>
    </location>
</feature>
<dbReference type="Gene3D" id="3.40.190.290">
    <property type="match status" value="1"/>
</dbReference>
<dbReference type="Gene3D" id="1.10.10.10">
    <property type="entry name" value="Winged helix-like DNA-binding domain superfamily/Winged helix DNA-binding domain"/>
    <property type="match status" value="1"/>
</dbReference>
<dbReference type="PANTHER" id="PTHR30537:SF31">
    <property type="entry name" value="TRANSCRIPTIONAL REGULATOR, LYSR FAMILY"/>
    <property type="match status" value="1"/>
</dbReference>
<dbReference type="InterPro" id="IPR005119">
    <property type="entry name" value="LysR_subst-bd"/>
</dbReference>
<evidence type="ECO:0000313" key="6">
    <source>
        <dbReference type="EMBL" id="MFC5475802.1"/>
    </source>
</evidence>
<proteinExistence type="inferred from homology"/>
<sequence length="303" mass="33127">MSKFPLDLNALYYFAQVVERKGFTAAGAALGVPKSRLSRYVAELEAQLGVRLLQRTSRRLALTEIGAELYQHCVAMMVQAEAVQQAAQRTLAEPNGTVRCSVPVAIADVVLAKVLPEFMKRYPKVGVLVQASNRRIDLLEEGIDVVVRGAGREPETEGLIQSTLCTARWALLASPHYLAQHGDPADIDGLSQADCLLYQPLADGATWQLYGADDELREVPVRSRLRSDNLHVLREAALAGLGIAGLPLYACAQELQTGALRIVLPGWRPRAGRLSILFPSRRGMVPAVRVFIDFLKEALPPLL</sequence>
<keyword evidence="4" id="KW-0804">Transcription</keyword>
<dbReference type="SUPFAM" id="SSF53850">
    <property type="entry name" value="Periplasmic binding protein-like II"/>
    <property type="match status" value="1"/>
</dbReference>
<evidence type="ECO:0000259" key="5">
    <source>
        <dbReference type="PROSITE" id="PS50931"/>
    </source>
</evidence>
<reference evidence="7" key="1">
    <citation type="journal article" date="2019" name="Int. J. Syst. Evol. Microbiol.">
        <title>The Global Catalogue of Microorganisms (GCM) 10K type strain sequencing project: providing services to taxonomists for standard genome sequencing and annotation.</title>
        <authorList>
            <consortium name="The Broad Institute Genomics Platform"/>
            <consortium name="The Broad Institute Genome Sequencing Center for Infectious Disease"/>
            <person name="Wu L."/>
            <person name="Ma J."/>
        </authorList>
    </citation>
    <scope>NUCLEOTIDE SEQUENCE [LARGE SCALE GENOMIC DNA]</scope>
    <source>
        <strain evidence="7">JCM 17066</strain>
    </source>
</reference>
<dbReference type="InterPro" id="IPR036390">
    <property type="entry name" value="WH_DNA-bd_sf"/>
</dbReference>
<comment type="caution">
    <text evidence="6">The sequence shown here is derived from an EMBL/GenBank/DDBJ whole genome shotgun (WGS) entry which is preliminary data.</text>
</comment>
<accession>A0ABW0MEX2</accession>
<keyword evidence="7" id="KW-1185">Reference proteome</keyword>
<dbReference type="SUPFAM" id="SSF46785">
    <property type="entry name" value="Winged helix' DNA-binding domain"/>
    <property type="match status" value="1"/>
</dbReference>
<dbReference type="EMBL" id="JBHSMT010000029">
    <property type="protein sequence ID" value="MFC5475802.1"/>
    <property type="molecule type" value="Genomic_DNA"/>
</dbReference>
<dbReference type="Proteomes" id="UP001596045">
    <property type="component" value="Unassembled WGS sequence"/>
</dbReference>
<dbReference type="Pfam" id="PF03466">
    <property type="entry name" value="LysR_substrate"/>
    <property type="match status" value="1"/>
</dbReference>
<gene>
    <name evidence="6" type="ORF">ACFPM8_17710</name>
</gene>
<dbReference type="PANTHER" id="PTHR30537">
    <property type="entry name" value="HTH-TYPE TRANSCRIPTIONAL REGULATOR"/>
    <property type="match status" value="1"/>
</dbReference>
<name>A0ABW0MEX2_9BURK</name>
<dbReference type="InterPro" id="IPR036388">
    <property type="entry name" value="WH-like_DNA-bd_sf"/>
</dbReference>
<dbReference type="Pfam" id="PF00126">
    <property type="entry name" value="HTH_1"/>
    <property type="match status" value="1"/>
</dbReference>
<evidence type="ECO:0000256" key="1">
    <source>
        <dbReference type="ARBA" id="ARBA00009437"/>
    </source>
</evidence>
<organism evidence="6 7">
    <name type="scientific">Paraherbaspirillum soli</name>
    <dbReference type="NCBI Taxonomy" id="631222"/>
    <lineage>
        <taxon>Bacteria</taxon>
        <taxon>Pseudomonadati</taxon>
        <taxon>Pseudomonadota</taxon>
        <taxon>Betaproteobacteria</taxon>
        <taxon>Burkholderiales</taxon>
        <taxon>Oxalobacteraceae</taxon>
        <taxon>Paraherbaspirillum</taxon>
    </lineage>
</organism>
<keyword evidence="2" id="KW-0805">Transcription regulation</keyword>
<protein>
    <submittedName>
        <fullName evidence="6">LysR substrate-binding domain-containing protein</fullName>
    </submittedName>
</protein>
<keyword evidence="3" id="KW-0238">DNA-binding</keyword>
<evidence type="ECO:0000313" key="7">
    <source>
        <dbReference type="Proteomes" id="UP001596045"/>
    </source>
</evidence>
<dbReference type="RefSeq" id="WP_378999438.1">
    <property type="nucleotide sequence ID" value="NZ_JBHSMT010000029.1"/>
</dbReference>
<dbReference type="InterPro" id="IPR000847">
    <property type="entry name" value="LysR_HTH_N"/>
</dbReference>
<evidence type="ECO:0000256" key="3">
    <source>
        <dbReference type="ARBA" id="ARBA00023125"/>
    </source>
</evidence>
<evidence type="ECO:0000256" key="4">
    <source>
        <dbReference type="ARBA" id="ARBA00023163"/>
    </source>
</evidence>
<comment type="similarity">
    <text evidence="1">Belongs to the LysR transcriptional regulatory family.</text>
</comment>